<dbReference type="Pfam" id="PF03525">
    <property type="entry name" value="Meiotic_rec114"/>
    <property type="match status" value="1"/>
</dbReference>
<accession>A0A9P3PK16</accession>
<organism evidence="2 3">
    <name type="scientific">Lyophyllum shimeji</name>
    <name type="common">Hon-shimeji</name>
    <name type="synonym">Tricholoma shimeji</name>
    <dbReference type="NCBI Taxonomy" id="47721"/>
    <lineage>
        <taxon>Eukaryota</taxon>
        <taxon>Fungi</taxon>
        <taxon>Dikarya</taxon>
        <taxon>Basidiomycota</taxon>
        <taxon>Agaricomycotina</taxon>
        <taxon>Agaricomycetes</taxon>
        <taxon>Agaricomycetidae</taxon>
        <taxon>Agaricales</taxon>
        <taxon>Tricholomatineae</taxon>
        <taxon>Lyophyllaceae</taxon>
        <taxon>Lyophyllum</taxon>
    </lineage>
</organism>
<dbReference type="AlphaFoldDB" id="A0A9P3PK16"/>
<evidence type="ECO:0000313" key="2">
    <source>
        <dbReference type="EMBL" id="GLB37657.1"/>
    </source>
</evidence>
<feature type="compositionally biased region" description="Low complexity" evidence="1">
    <location>
        <begin position="297"/>
        <end position="309"/>
    </location>
</feature>
<dbReference type="EMBL" id="BRPK01000004">
    <property type="protein sequence ID" value="GLB37657.1"/>
    <property type="molecule type" value="Genomic_DNA"/>
</dbReference>
<keyword evidence="3" id="KW-1185">Reference proteome</keyword>
<dbReference type="GO" id="GO:0007131">
    <property type="term" value="P:reciprocal meiotic recombination"/>
    <property type="evidence" value="ECO:0007669"/>
    <property type="project" value="InterPro"/>
</dbReference>
<dbReference type="Proteomes" id="UP001063166">
    <property type="component" value="Unassembled WGS sequence"/>
</dbReference>
<dbReference type="InterPro" id="IPR004354">
    <property type="entry name" value="Meiotic_Rec114"/>
</dbReference>
<reference evidence="2" key="1">
    <citation type="submission" date="2022-07" db="EMBL/GenBank/DDBJ databases">
        <title>The genome of Lyophyllum shimeji provides insight into the initial evolution of ectomycorrhizal fungal genome.</title>
        <authorList>
            <person name="Kobayashi Y."/>
            <person name="Shibata T."/>
            <person name="Hirakawa H."/>
            <person name="Shigenobu S."/>
            <person name="Nishiyama T."/>
            <person name="Yamada A."/>
            <person name="Hasebe M."/>
            <person name="Kawaguchi M."/>
        </authorList>
    </citation>
    <scope>NUCLEOTIDE SEQUENCE</scope>
    <source>
        <strain evidence="2">AT787</strain>
    </source>
</reference>
<dbReference type="OrthoDB" id="3364736at2759"/>
<comment type="caution">
    <text evidence="2">The sequence shown here is derived from an EMBL/GenBank/DDBJ whole genome shotgun (WGS) entry which is preliminary data.</text>
</comment>
<name>A0A9P3PK16_LYOSH</name>
<feature type="compositionally biased region" description="Polar residues" evidence="1">
    <location>
        <begin position="279"/>
        <end position="296"/>
    </location>
</feature>
<protein>
    <submittedName>
        <fullName evidence="2">Uncharacterized protein</fullName>
    </submittedName>
</protein>
<proteinExistence type="predicted"/>
<evidence type="ECO:0000313" key="3">
    <source>
        <dbReference type="Proteomes" id="UP001063166"/>
    </source>
</evidence>
<evidence type="ECO:0000256" key="1">
    <source>
        <dbReference type="SAM" id="MobiDB-lite"/>
    </source>
</evidence>
<feature type="compositionally biased region" description="Polar residues" evidence="1">
    <location>
        <begin position="315"/>
        <end position="324"/>
    </location>
</feature>
<gene>
    <name evidence="2" type="ORF">LshimejAT787_0407080</name>
</gene>
<sequence>MSHSTTATTTYALAKYSKSYPSGPQPNPEFNTAEWQHFTNPSIRLVLDIKKGADLESVRLRIVWSMDPSNTPDQREVVFEDIDLLTLSCLPHRPAQKQQAHGLPLKAVYRDTVVGIRYLHPIDTTKPPTYRRFQITFLSAVSVLEFINAISTICPCKANPSTNGVLRPMNPPSAPIVMPNSQHHHGSIAHIPANCPPPAPPATMVQQPRHPLQASFSSSPSLAFQSSVQPTVYSSSPLRVETSDFRIPSSSTALPALEQPGVNAPTTDHLAQSMTYSKQFSQPPTNTRVQDLQQQTSLPSSSPPASSARSAHHNGLTTPTSTASGELPADQASAIVASLRESTSLYDLPRAALEQLIAEVVREEGFPKLLEDISSMWRVKSFVGI</sequence>
<feature type="region of interest" description="Disordered" evidence="1">
    <location>
        <begin position="279"/>
        <end position="327"/>
    </location>
</feature>